<dbReference type="AlphaFoldDB" id="A0A2R6AVI1"/>
<evidence type="ECO:0000313" key="1">
    <source>
        <dbReference type="EMBL" id="PSN90382.1"/>
    </source>
</evidence>
<accession>A0A2R6AVI1</accession>
<sequence>MDLAQIDVGFILGNSRASRVVGVDGRVVERVIWHTLSVIGLLSPRLPLWWGSLYLDGLG</sequence>
<organism evidence="1 2">
    <name type="scientific">Candidatus Marsarchaeota G2 archaeon OSP_D</name>
    <dbReference type="NCBI Taxonomy" id="1978157"/>
    <lineage>
        <taxon>Archaea</taxon>
        <taxon>Candidatus Marsarchaeota</taxon>
        <taxon>Candidatus Marsarchaeota group 2</taxon>
    </lineage>
</organism>
<dbReference type="EMBL" id="NEXE01000062">
    <property type="protein sequence ID" value="PSN90382.1"/>
    <property type="molecule type" value="Genomic_DNA"/>
</dbReference>
<comment type="caution">
    <text evidence="1">The sequence shown here is derived from an EMBL/GenBank/DDBJ whole genome shotgun (WGS) entry which is preliminary data.</text>
</comment>
<name>A0A2R6AVI1_9ARCH</name>
<gene>
    <name evidence="1" type="ORF">B9Q03_06985</name>
</gene>
<evidence type="ECO:0000313" key="2">
    <source>
        <dbReference type="Proteomes" id="UP000240322"/>
    </source>
</evidence>
<proteinExistence type="predicted"/>
<reference evidence="1 2" key="1">
    <citation type="submission" date="2017-04" db="EMBL/GenBank/DDBJ databases">
        <title>Novel microbial lineages endemic to geothermal iron-oxide mats fill important gaps in the evolutionary history of Archaea.</title>
        <authorList>
            <person name="Jay Z.J."/>
            <person name="Beam J.P."/>
            <person name="Dlakic M."/>
            <person name="Rusch D.B."/>
            <person name="Kozubal M.A."/>
            <person name="Inskeep W.P."/>
        </authorList>
    </citation>
    <scope>NUCLEOTIDE SEQUENCE [LARGE SCALE GENOMIC DNA]</scope>
    <source>
        <strain evidence="1">OSP_D</strain>
    </source>
</reference>
<protein>
    <submittedName>
        <fullName evidence="1">Uncharacterized protein</fullName>
    </submittedName>
</protein>
<dbReference type="Proteomes" id="UP000240322">
    <property type="component" value="Unassembled WGS sequence"/>
</dbReference>